<sequence>MKKLLVFFMMVAILATIPPNGGFANSASIKLGNEVLQNHFMQLLQGKRIGLLTNQTGVDSTGASTIDLVRQIPSVSLHALFAPAYGLDGKTTANQEKASYTHPALHIPVYSLNAKTVAPTKAMFSNIDVFLVDLQDSGSRTSPYLASLYIYLQAARDAGKPVIVLDRPNPLGGITMEGPILEDPYQSAIGIDNLPLAHGMTIGELAQFFNRKIGANLIVIPMEGYTRSKQFTDTGLAWVPSTPDLPDLQAVISSMAAGLTDGFAMTQEDHYAWIGGPGIDSQQYSNLLNFAGLPGVVFVPETHGTSGGVRLNIFDARLFNPAKTGLYAIAYAHSLAHFTLPKSNGAPTQFDLALGTNKIAALLEKNASPEQIVKSYAPQLASFAELRKKYLIYSDTPYVVMAPVYNKPIVAAPAKLFRPYQQPKPATPSNSGSTTKPGTNTPATKPPATTVPQTKPAGKVAYLTFDDGPSPVTTKILDILKKDNIKATFFVVGRNVKGREKILQRALAEGHTIGGHTYSHNYQTIYKSPSAFLNDLELGNKMIKDAIGVEPTVFRYPGGSTNTVSLKYQDTAQYSKAKPVMSAIKAEMNQKGYHFIDWNVSNGDASTNHYTAASALQQVKQQVKKKQQVVILMHDATPKMPTVEALPAVIEFLKQQGYTFQTLSADVPTVAHVK</sequence>
<evidence type="ECO:0000256" key="2">
    <source>
        <dbReference type="SAM" id="SignalP"/>
    </source>
</evidence>
<dbReference type="GO" id="GO:0016810">
    <property type="term" value="F:hydrolase activity, acting on carbon-nitrogen (but not peptide) bonds"/>
    <property type="evidence" value="ECO:0007669"/>
    <property type="project" value="InterPro"/>
</dbReference>
<feature type="domain" description="NodB homology" evidence="3">
    <location>
        <begin position="459"/>
        <end position="661"/>
    </location>
</feature>
<feature type="compositionally biased region" description="Low complexity" evidence="1">
    <location>
        <begin position="434"/>
        <end position="454"/>
    </location>
</feature>
<dbReference type="SUPFAM" id="SSF88713">
    <property type="entry name" value="Glycoside hydrolase/deacetylase"/>
    <property type="match status" value="1"/>
</dbReference>
<feature type="signal peptide" evidence="2">
    <location>
        <begin position="1"/>
        <end position="24"/>
    </location>
</feature>
<dbReference type="AlphaFoldDB" id="A0A3M8DAL4"/>
<keyword evidence="2" id="KW-0732">Signal</keyword>
<gene>
    <name evidence="4" type="ORF">EDM56_19010</name>
</gene>
<protein>
    <submittedName>
        <fullName evidence="4">DUF1343 domain-containing protein</fullName>
    </submittedName>
</protein>
<dbReference type="Gene3D" id="3.20.20.370">
    <property type="entry name" value="Glycoside hydrolase/deacetylase"/>
    <property type="match status" value="1"/>
</dbReference>
<dbReference type="PROSITE" id="PS51677">
    <property type="entry name" value="NODB"/>
    <property type="match status" value="1"/>
</dbReference>
<dbReference type="InterPro" id="IPR011330">
    <property type="entry name" value="Glyco_hydro/deAcase_b/a-brl"/>
</dbReference>
<evidence type="ECO:0000313" key="5">
    <source>
        <dbReference type="Proteomes" id="UP000271031"/>
    </source>
</evidence>
<dbReference type="EMBL" id="RHHQ01000015">
    <property type="protein sequence ID" value="RNB85180.1"/>
    <property type="molecule type" value="Genomic_DNA"/>
</dbReference>
<dbReference type="CDD" id="cd10944">
    <property type="entry name" value="CE4_SmPgdA_like"/>
    <property type="match status" value="1"/>
</dbReference>
<dbReference type="PANTHER" id="PTHR42915:SF1">
    <property type="entry name" value="PEPTIDOGLYCAN BETA-N-ACETYLMURAMIDASE NAMZ"/>
    <property type="match status" value="1"/>
</dbReference>
<organism evidence="4 5">
    <name type="scientific">Brevibacillus fluminis</name>
    <dbReference type="NCBI Taxonomy" id="511487"/>
    <lineage>
        <taxon>Bacteria</taxon>
        <taxon>Bacillati</taxon>
        <taxon>Bacillota</taxon>
        <taxon>Bacilli</taxon>
        <taxon>Bacillales</taxon>
        <taxon>Paenibacillaceae</taxon>
        <taxon>Brevibacillus</taxon>
    </lineage>
</organism>
<dbReference type="InterPro" id="IPR002509">
    <property type="entry name" value="NODB_dom"/>
</dbReference>
<dbReference type="GO" id="GO:0005975">
    <property type="term" value="P:carbohydrate metabolic process"/>
    <property type="evidence" value="ECO:0007669"/>
    <property type="project" value="InterPro"/>
</dbReference>
<dbReference type="Proteomes" id="UP000271031">
    <property type="component" value="Unassembled WGS sequence"/>
</dbReference>
<dbReference type="Gene3D" id="3.40.50.12170">
    <property type="entry name" value="Uncharacterised protein PF07075, DUF1343"/>
    <property type="match status" value="1"/>
</dbReference>
<proteinExistence type="predicted"/>
<dbReference type="InterPro" id="IPR048503">
    <property type="entry name" value="NamZ_C"/>
</dbReference>
<feature type="region of interest" description="Disordered" evidence="1">
    <location>
        <begin position="421"/>
        <end position="454"/>
    </location>
</feature>
<name>A0A3M8DAL4_9BACL</name>
<dbReference type="Pfam" id="PF20732">
    <property type="entry name" value="NamZ_C"/>
    <property type="match status" value="1"/>
</dbReference>
<dbReference type="InterPro" id="IPR048502">
    <property type="entry name" value="NamZ_N"/>
</dbReference>
<evidence type="ECO:0000256" key="1">
    <source>
        <dbReference type="SAM" id="MobiDB-lite"/>
    </source>
</evidence>
<feature type="chain" id="PRO_5018038915" evidence="2">
    <location>
        <begin position="25"/>
        <end position="674"/>
    </location>
</feature>
<reference evidence="4 5" key="1">
    <citation type="submission" date="2018-10" db="EMBL/GenBank/DDBJ databases">
        <title>Phylogenomics of Brevibacillus.</title>
        <authorList>
            <person name="Dunlap C."/>
        </authorList>
    </citation>
    <scope>NUCLEOTIDE SEQUENCE [LARGE SCALE GENOMIC DNA]</scope>
    <source>
        <strain evidence="4 5">JCM 15716</strain>
    </source>
</reference>
<dbReference type="Pfam" id="PF07075">
    <property type="entry name" value="NamZ_N"/>
    <property type="match status" value="1"/>
</dbReference>
<dbReference type="GO" id="GO:0033922">
    <property type="term" value="F:peptidoglycan beta-N-acetylmuramidase activity"/>
    <property type="evidence" value="ECO:0007669"/>
    <property type="project" value="InterPro"/>
</dbReference>
<accession>A0A3M8DAL4</accession>
<dbReference type="OrthoDB" id="9801061at2"/>
<evidence type="ECO:0000313" key="4">
    <source>
        <dbReference type="EMBL" id="RNB85180.1"/>
    </source>
</evidence>
<evidence type="ECO:0000259" key="3">
    <source>
        <dbReference type="PROSITE" id="PS51677"/>
    </source>
</evidence>
<dbReference type="PANTHER" id="PTHR42915">
    <property type="entry name" value="HYPOTHETICAL 460 KDA PROTEIN IN FEUA-SIGW INTERGENIC REGION [PRECURSOR]"/>
    <property type="match status" value="1"/>
</dbReference>
<dbReference type="Pfam" id="PF01522">
    <property type="entry name" value="Polysacc_deac_1"/>
    <property type="match status" value="1"/>
</dbReference>
<comment type="caution">
    <text evidence="4">The sequence shown here is derived from an EMBL/GenBank/DDBJ whole genome shotgun (WGS) entry which is preliminary data.</text>
</comment>
<dbReference type="InterPro" id="IPR008302">
    <property type="entry name" value="NamZ"/>
</dbReference>
<dbReference type="Gene3D" id="3.90.1150.140">
    <property type="match status" value="1"/>
</dbReference>
<keyword evidence="5" id="KW-1185">Reference proteome</keyword>